<evidence type="ECO:0000256" key="6">
    <source>
        <dbReference type="RuleBase" id="RU361279"/>
    </source>
</evidence>
<dbReference type="Gene3D" id="3.40.50.10420">
    <property type="entry name" value="NagB/RpiA/CoA transferase-like"/>
    <property type="match status" value="1"/>
</dbReference>
<name>A0ABR2VUU7_9FUNG</name>
<evidence type="ECO:0000256" key="2">
    <source>
        <dbReference type="ARBA" id="ARBA00022741"/>
    </source>
</evidence>
<keyword evidence="6" id="KW-0460">Magnesium</keyword>
<accession>A0ABR2VUU7</accession>
<organism evidence="7 8">
    <name type="scientific">Basidiobolus ranarum</name>
    <dbReference type="NCBI Taxonomy" id="34480"/>
    <lineage>
        <taxon>Eukaryota</taxon>
        <taxon>Fungi</taxon>
        <taxon>Fungi incertae sedis</taxon>
        <taxon>Zoopagomycota</taxon>
        <taxon>Entomophthoromycotina</taxon>
        <taxon>Basidiobolomycetes</taxon>
        <taxon>Basidiobolales</taxon>
        <taxon>Basidiobolaceae</taxon>
        <taxon>Basidiobolus</taxon>
    </lineage>
</organism>
<dbReference type="PIRSF" id="PIRSF006806">
    <property type="entry name" value="FTHF_cligase"/>
    <property type="match status" value="1"/>
</dbReference>
<evidence type="ECO:0000256" key="3">
    <source>
        <dbReference type="ARBA" id="ARBA00022840"/>
    </source>
</evidence>
<evidence type="ECO:0000313" key="8">
    <source>
        <dbReference type="Proteomes" id="UP001479436"/>
    </source>
</evidence>
<dbReference type="EMBL" id="JASJQH010007706">
    <property type="protein sequence ID" value="KAK9702665.1"/>
    <property type="molecule type" value="Genomic_DNA"/>
</dbReference>
<dbReference type="NCBIfam" id="TIGR02727">
    <property type="entry name" value="MTHFS_bact"/>
    <property type="match status" value="1"/>
</dbReference>
<evidence type="ECO:0000313" key="7">
    <source>
        <dbReference type="EMBL" id="KAK9702665.1"/>
    </source>
</evidence>
<comment type="catalytic activity">
    <reaction evidence="4 6">
        <text>(6S)-5-formyl-5,6,7,8-tetrahydrofolate + ATP = (6R)-5,10-methenyltetrahydrofolate + ADP + phosphate</text>
        <dbReference type="Rhea" id="RHEA:10488"/>
        <dbReference type="ChEBI" id="CHEBI:30616"/>
        <dbReference type="ChEBI" id="CHEBI:43474"/>
        <dbReference type="ChEBI" id="CHEBI:57455"/>
        <dbReference type="ChEBI" id="CHEBI:57457"/>
        <dbReference type="ChEBI" id="CHEBI:456216"/>
        <dbReference type="EC" id="6.3.3.2"/>
    </reaction>
</comment>
<evidence type="ECO:0000256" key="1">
    <source>
        <dbReference type="ARBA" id="ARBA00010638"/>
    </source>
</evidence>
<gene>
    <name evidence="7" type="ORF">K7432_011132</name>
</gene>
<comment type="similarity">
    <text evidence="1 6">Belongs to the 5-formyltetrahydrofolate cyclo-ligase family.</text>
</comment>
<proteinExistence type="inferred from homology"/>
<dbReference type="EC" id="6.3.3.2" evidence="5 6"/>
<keyword evidence="8" id="KW-1185">Reference proteome</keyword>
<dbReference type="Proteomes" id="UP001479436">
    <property type="component" value="Unassembled WGS sequence"/>
</dbReference>
<reference evidence="7 8" key="1">
    <citation type="submission" date="2023-04" db="EMBL/GenBank/DDBJ databases">
        <title>Genome of Basidiobolus ranarum AG-B5.</title>
        <authorList>
            <person name="Stajich J.E."/>
            <person name="Carter-House D."/>
            <person name="Gryganskyi A."/>
        </authorList>
    </citation>
    <scope>NUCLEOTIDE SEQUENCE [LARGE SCALE GENOMIC DNA]</scope>
    <source>
        <strain evidence="7 8">AG-B5</strain>
    </source>
</reference>
<keyword evidence="3 6" id="KW-0067">ATP-binding</keyword>
<keyword evidence="6" id="KW-0479">Metal-binding</keyword>
<dbReference type="InterPro" id="IPR002698">
    <property type="entry name" value="FTHF_cligase"/>
</dbReference>
<dbReference type="PANTHER" id="PTHR23407:SF1">
    <property type="entry name" value="5-FORMYLTETRAHYDROFOLATE CYCLO-LIGASE"/>
    <property type="match status" value="1"/>
</dbReference>
<dbReference type="SUPFAM" id="SSF100950">
    <property type="entry name" value="NagB/RpiA/CoA transferase-like"/>
    <property type="match status" value="1"/>
</dbReference>
<evidence type="ECO:0000256" key="4">
    <source>
        <dbReference type="ARBA" id="ARBA00036539"/>
    </source>
</evidence>
<evidence type="ECO:0000256" key="5">
    <source>
        <dbReference type="ARBA" id="ARBA00038966"/>
    </source>
</evidence>
<dbReference type="InterPro" id="IPR024185">
    <property type="entry name" value="FTHF_cligase-like_sf"/>
</dbReference>
<dbReference type="InterPro" id="IPR037171">
    <property type="entry name" value="NagB/RpiA_transferase-like"/>
</dbReference>
<comment type="cofactor">
    <cofactor evidence="6">
        <name>Mg(2+)</name>
        <dbReference type="ChEBI" id="CHEBI:18420"/>
    </cofactor>
</comment>
<dbReference type="Pfam" id="PF01812">
    <property type="entry name" value="5-FTHF_cyc-lig"/>
    <property type="match status" value="1"/>
</dbReference>
<protein>
    <recommendedName>
        <fullName evidence="5 6">5-formyltetrahydrofolate cyclo-ligase</fullName>
        <ecNumber evidence="5 6">6.3.3.2</ecNumber>
    </recommendedName>
</protein>
<keyword evidence="2 6" id="KW-0547">Nucleotide-binding</keyword>
<sequence>MSGIKALKTALRKDLRKQLALVSEEVVDNESRQVVAQLLESKTFKESRRVSVYINMSGEIKTQEIIQSLFDQGKECFVPRCDGTQMEMLRLNSYEDYLSLPLNKWQIPEPRLDEIRENAFDNGGLDLIIMPGLGFDLSGSRIGHGKGYYDRYLERCANSGKMPYTVALALSAQIIKDDLPVDHFDRKPSLIITPQNVIYPKC</sequence>
<comment type="caution">
    <text evidence="7">The sequence shown here is derived from an EMBL/GenBank/DDBJ whole genome shotgun (WGS) entry which is preliminary data.</text>
</comment>
<dbReference type="PANTHER" id="PTHR23407">
    <property type="entry name" value="ATPASE INHIBITOR/5-FORMYLTETRAHYDROFOLATE CYCLO-LIGASE"/>
    <property type="match status" value="1"/>
</dbReference>